<keyword evidence="2" id="KW-0732">Signal</keyword>
<protein>
    <submittedName>
        <fullName evidence="4">PDZ domain-containing protein</fullName>
    </submittedName>
</protein>
<reference evidence="4" key="1">
    <citation type="submission" date="2021-01" db="EMBL/GenBank/DDBJ databases">
        <title>Modified the classification status of verrucomicrobia.</title>
        <authorList>
            <person name="Feng X."/>
        </authorList>
    </citation>
    <scope>NUCLEOTIDE SEQUENCE</scope>
    <source>
        <strain evidence="4">_KCTC 22039</strain>
    </source>
</reference>
<feature type="chain" id="PRO_5035171991" evidence="2">
    <location>
        <begin position="22"/>
        <end position="325"/>
    </location>
</feature>
<organism evidence="4 5">
    <name type="scientific">Persicirhabdus sediminis</name>
    <dbReference type="NCBI Taxonomy" id="454144"/>
    <lineage>
        <taxon>Bacteria</taxon>
        <taxon>Pseudomonadati</taxon>
        <taxon>Verrucomicrobiota</taxon>
        <taxon>Verrucomicrobiia</taxon>
        <taxon>Verrucomicrobiales</taxon>
        <taxon>Verrucomicrobiaceae</taxon>
        <taxon>Persicirhabdus</taxon>
    </lineage>
</organism>
<dbReference type="GO" id="GO:0042597">
    <property type="term" value="C:periplasmic space"/>
    <property type="evidence" value="ECO:0007669"/>
    <property type="project" value="TreeGrafter"/>
</dbReference>
<dbReference type="InterPro" id="IPR001478">
    <property type="entry name" value="PDZ"/>
</dbReference>
<evidence type="ECO:0000256" key="2">
    <source>
        <dbReference type="SAM" id="SignalP"/>
    </source>
</evidence>
<accession>A0A8J7MCF0</accession>
<dbReference type="PANTHER" id="PTHR22939:SF130">
    <property type="entry name" value="PERIPLASMIC SERINE ENDOPROTEASE DEGP-LIKE-RELATED"/>
    <property type="match status" value="1"/>
</dbReference>
<comment type="similarity">
    <text evidence="1">Belongs to the peptidase S1C family.</text>
</comment>
<dbReference type="RefSeq" id="WP_200309930.1">
    <property type="nucleotide sequence ID" value="NZ_JAENIM010000009.1"/>
</dbReference>
<dbReference type="InterPro" id="IPR036034">
    <property type="entry name" value="PDZ_sf"/>
</dbReference>
<feature type="domain" description="PDZ" evidence="3">
    <location>
        <begin position="84"/>
        <end position="166"/>
    </location>
</feature>
<dbReference type="Pfam" id="PF13180">
    <property type="entry name" value="PDZ_2"/>
    <property type="match status" value="1"/>
</dbReference>
<dbReference type="EMBL" id="JAENIM010000009">
    <property type="protein sequence ID" value="MBK1789892.1"/>
    <property type="molecule type" value="Genomic_DNA"/>
</dbReference>
<dbReference type="Gene3D" id="2.30.42.10">
    <property type="match status" value="1"/>
</dbReference>
<evidence type="ECO:0000259" key="3">
    <source>
        <dbReference type="SMART" id="SM00228"/>
    </source>
</evidence>
<dbReference type="SMART" id="SM00228">
    <property type="entry name" value="PDZ"/>
    <property type="match status" value="1"/>
</dbReference>
<proteinExistence type="inferred from homology"/>
<dbReference type="SUPFAM" id="SSF50156">
    <property type="entry name" value="PDZ domain-like"/>
    <property type="match status" value="1"/>
</dbReference>
<feature type="signal peptide" evidence="2">
    <location>
        <begin position="1"/>
        <end position="21"/>
    </location>
</feature>
<evidence type="ECO:0000313" key="5">
    <source>
        <dbReference type="Proteomes" id="UP000624703"/>
    </source>
</evidence>
<keyword evidence="5" id="KW-1185">Reference proteome</keyword>
<dbReference type="PANTHER" id="PTHR22939">
    <property type="entry name" value="SERINE PROTEASE FAMILY S1C HTRA-RELATED"/>
    <property type="match status" value="1"/>
</dbReference>
<comment type="caution">
    <text evidence="4">The sequence shown here is derived from an EMBL/GenBank/DDBJ whole genome shotgun (WGS) entry which is preliminary data.</text>
</comment>
<name>A0A8J7MCF0_9BACT</name>
<dbReference type="AlphaFoldDB" id="A0A8J7MCF0"/>
<sequence length="325" mass="34848">MKNKSLLIGLSSVWLAVPAPAIERPSTLSDIESPTKQAAPPAIAAQANAIAQQQAQAAQQQAPAADLAQAAEPAPAVEIQNQRAWMGVSGSPVTQVLAAQLKLNPNQGLVIRYVAPNSPAEAAGLQVHDVLLKFSDQEVSSQHDLSRAVSGFQPDNEVTLDIIRGGEASQLKLKLGARAMPQVAERGVHEMPQFDRFLERLPEADRQHIQRMLQGDLAQLHQQFDQALEFMPDAQAAPGGADKGMRLGIQSGKAKIRFQGPDGKSVEINVNDDGRDVCVRDASGEVVFEGPYNSDIDKAAVPDDVRELIEQMDISGRGMQLLGGR</sequence>
<gene>
    <name evidence="4" type="ORF">JIN82_01850</name>
</gene>
<evidence type="ECO:0000313" key="4">
    <source>
        <dbReference type="EMBL" id="MBK1789892.1"/>
    </source>
</evidence>
<dbReference type="Proteomes" id="UP000624703">
    <property type="component" value="Unassembled WGS sequence"/>
</dbReference>
<evidence type="ECO:0000256" key="1">
    <source>
        <dbReference type="ARBA" id="ARBA00010541"/>
    </source>
</evidence>
<dbReference type="CDD" id="cd06779">
    <property type="entry name" value="cpPDZ_Deg_HtrA-like"/>
    <property type="match status" value="1"/>
</dbReference>